<comment type="caution">
    <text evidence="2">The sequence shown here is derived from an EMBL/GenBank/DDBJ whole genome shotgun (WGS) entry which is preliminary data.</text>
</comment>
<keyword evidence="3" id="KW-1185">Reference proteome</keyword>
<protein>
    <submittedName>
        <fullName evidence="2">Uncharacterized protein</fullName>
    </submittedName>
</protein>
<keyword evidence="1" id="KW-0812">Transmembrane</keyword>
<evidence type="ECO:0000256" key="1">
    <source>
        <dbReference type="SAM" id="Phobius"/>
    </source>
</evidence>
<keyword evidence="1" id="KW-1133">Transmembrane helix</keyword>
<dbReference type="OrthoDB" id="1495768at2"/>
<proteinExistence type="predicted"/>
<accession>A0A098S0M6</accession>
<dbReference type="Proteomes" id="UP000029736">
    <property type="component" value="Unassembled WGS sequence"/>
</dbReference>
<gene>
    <name evidence="2" type="ORF">IX84_25130</name>
</gene>
<feature type="transmembrane region" description="Helical" evidence="1">
    <location>
        <begin position="21"/>
        <end position="39"/>
    </location>
</feature>
<keyword evidence="1" id="KW-0472">Membrane</keyword>
<evidence type="ECO:0000313" key="3">
    <source>
        <dbReference type="Proteomes" id="UP000029736"/>
    </source>
</evidence>
<dbReference type="AlphaFoldDB" id="A0A098S0M6"/>
<name>A0A098S0M6_9BACT</name>
<organism evidence="2 3">
    <name type="scientific">Phaeodactylibacter xiamenensis</name>
    <dbReference type="NCBI Taxonomy" id="1524460"/>
    <lineage>
        <taxon>Bacteria</taxon>
        <taxon>Pseudomonadati</taxon>
        <taxon>Bacteroidota</taxon>
        <taxon>Saprospiria</taxon>
        <taxon>Saprospirales</taxon>
        <taxon>Haliscomenobacteraceae</taxon>
        <taxon>Phaeodactylibacter</taxon>
    </lineage>
</organism>
<evidence type="ECO:0000313" key="2">
    <source>
        <dbReference type="EMBL" id="KGE85894.1"/>
    </source>
</evidence>
<feature type="transmembrane region" description="Helical" evidence="1">
    <location>
        <begin position="51"/>
        <end position="68"/>
    </location>
</feature>
<reference evidence="2 3" key="1">
    <citation type="journal article" date="2014" name="Int. J. Syst. Evol. Microbiol.">
        <title>Phaeodactylibacter xiamenensis gen. nov., sp. nov., a member of the family Saprospiraceae isolated from the marine alga Phaeodactylum tricornutum.</title>
        <authorList>
            <person name="Chen Z.Jr."/>
            <person name="Lei X."/>
            <person name="Lai Q."/>
            <person name="Li Y."/>
            <person name="Zhang B."/>
            <person name="Zhang J."/>
            <person name="Zhang H."/>
            <person name="Yang L."/>
            <person name="Zheng W."/>
            <person name="Tian Y."/>
            <person name="Yu Z."/>
            <person name="Xu H.Jr."/>
            <person name="Zheng T."/>
        </authorList>
    </citation>
    <scope>NUCLEOTIDE SEQUENCE [LARGE SCALE GENOMIC DNA]</scope>
    <source>
        <strain evidence="2 3">KD52</strain>
    </source>
</reference>
<dbReference type="EMBL" id="JPOS01000083">
    <property type="protein sequence ID" value="KGE85894.1"/>
    <property type="molecule type" value="Genomic_DNA"/>
</dbReference>
<sequence>MAKPKLTDLSKEELTKKEKGLKTMIGIFIPIIVALFYSVTRDYMNGEDLNWPILTIAICSLAGPLTYYSELKAVREELLARG</sequence>
<dbReference type="RefSeq" id="WP_044226842.1">
    <property type="nucleotide sequence ID" value="NZ_JBKAGJ010000022.1"/>
</dbReference>